<dbReference type="Pfam" id="PF22633">
    <property type="entry name" value="F5_F8_type_C_2"/>
    <property type="match status" value="1"/>
</dbReference>
<dbReference type="RefSeq" id="XP_035669665.1">
    <property type="nucleotide sequence ID" value="XM_035813772.1"/>
</dbReference>
<evidence type="ECO:0000256" key="8">
    <source>
        <dbReference type="SAM" id="SignalP"/>
    </source>
</evidence>
<dbReference type="InterPro" id="IPR006585">
    <property type="entry name" value="FTP1"/>
</dbReference>
<dbReference type="Pfam" id="PF00754">
    <property type="entry name" value="F5_F8_type_C"/>
    <property type="match status" value="1"/>
</dbReference>
<keyword evidence="6" id="KW-0106">Calcium</keyword>
<dbReference type="GO" id="GO:0046872">
    <property type="term" value="F:metal ion binding"/>
    <property type="evidence" value="ECO:0007669"/>
    <property type="project" value="UniProtKB-KW"/>
</dbReference>
<gene>
    <name evidence="11" type="primary">LOC118411485</name>
</gene>
<dbReference type="CDD" id="cd00057">
    <property type="entry name" value="FA58C"/>
    <property type="match status" value="1"/>
</dbReference>
<reference evidence="11" key="2">
    <citation type="submission" date="2025-08" db="UniProtKB">
        <authorList>
            <consortium name="RefSeq"/>
        </authorList>
    </citation>
    <scope>IDENTIFICATION</scope>
    <source>
        <strain evidence="11">S238N-H82</strain>
        <tissue evidence="11">Testes</tissue>
    </source>
</reference>
<evidence type="ECO:0000256" key="3">
    <source>
        <dbReference type="ARBA" id="ARBA00011233"/>
    </source>
</evidence>
<evidence type="ECO:0000256" key="6">
    <source>
        <dbReference type="ARBA" id="ARBA00022837"/>
    </source>
</evidence>
<evidence type="ECO:0000256" key="2">
    <source>
        <dbReference type="ARBA" id="ARBA00010147"/>
    </source>
</evidence>
<feature type="chain" id="PRO_5039953866" evidence="8">
    <location>
        <begin position="17"/>
        <end position="421"/>
    </location>
</feature>
<dbReference type="KEGG" id="bfo:118411485"/>
<dbReference type="InterPro" id="IPR051941">
    <property type="entry name" value="BG_Antigen-Binding_Lectin"/>
</dbReference>
<proteinExistence type="inferred from homology"/>
<evidence type="ECO:0000256" key="5">
    <source>
        <dbReference type="ARBA" id="ARBA00022734"/>
    </source>
</evidence>
<protein>
    <submittedName>
        <fullName evidence="11">Uncharacterized protein LOC118411485</fullName>
    </submittedName>
</protein>
<evidence type="ECO:0000313" key="11">
    <source>
        <dbReference type="RefSeq" id="XP_035669665.1"/>
    </source>
</evidence>
<keyword evidence="8" id="KW-0732">Signal</keyword>
<comment type="subunit">
    <text evidence="3">Homotrimer.</text>
</comment>
<dbReference type="AlphaFoldDB" id="A0A9J7MJK6"/>
<feature type="signal peptide" evidence="8">
    <location>
        <begin position="1"/>
        <end position="16"/>
    </location>
</feature>
<evidence type="ECO:0000256" key="4">
    <source>
        <dbReference type="ARBA" id="ARBA00022723"/>
    </source>
</evidence>
<dbReference type="InterPro" id="IPR000421">
    <property type="entry name" value="FA58C"/>
</dbReference>
<keyword evidence="4" id="KW-0479">Metal-binding</keyword>
<keyword evidence="5" id="KW-0430">Lectin</keyword>
<dbReference type="GO" id="GO:0042806">
    <property type="term" value="F:fucose binding"/>
    <property type="evidence" value="ECO:0007669"/>
    <property type="project" value="UniProtKB-ARBA"/>
</dbReference>
<dbReference type="GeneID" id="118411485"/>
<evidence type="ECO:0000313" key="10">
    <source>
        <dbReference type="Proteomes" id="UP000001554"/>
    </source>
</evidence>
<organism evidence="10 11">
    <name type="scientific">Branchiostoma floridae</name>
    <name type="common">Florida lancelet</name>
    <name type="synonym">Amphioxus</name>
    <dbReference type="NCBI Taxonomy" id="7739"/>
    <lineage>
        <taxon>Eukaryota</taxon>
        <taxon>Metazoa</taxon>
        <taxon>Chordata</taxon>
        <taxon>Cephalochordata</taxon>
        <taxon>Leptocardii</taxon>
        <taxon>Amphioxiformes</taxon>
        <taxon>Branchiostomatidae</taxon>
        <taxon>Branchiostoma</taxon>
    </lineage>
</organism>
<evidence type="ECO:0000256" key="1">
    <source>
        <dbReference type="ARBA" id="ARBA00002219"/>
    </source>
</evidence>
<dbReference type="SMART" id="SM00231">
    <property type="entry name" value="FA58C"/>
    <property type="match status" value="1"/>
</dbReference>
<comment type="function">
    <text evidence="1">Acts as a defensive agent. Recognizes blood group fucosylated oligosaccharides including A, B, H and Lewis B-type antigens. Does not recognize Lewis A antigen and has low affinity for monovalent haptens.</text>
</comment>
<keyword evidence="10" id="KW-1185">Reference proteome</keyword>
<name>A0A9J7MJK6_BRAFL</name>
<comment type="similarity">
    <text evidence="2">Belongs to the fucolectin family.</text>
</comment>
<evidence type="ECO:0000256" key="7">
    <source>
        <dbReference type="ARBA" id="ARBA00023157"/>
    </source>
</evidence>
<dbReference type="SUPFAM" id="SSF49785">
    <property type="entry name" value="Galactose-binding domain-like"/>
    <property type="match status" value="2"/>
</dbReference>
<dbReference type="PANTHER" id="PTHR45713">
    <property type="entry name" value="FTP DOMAIN-CONTAINING PROTEIN"/>
    <property type="match status" value="1"/>
</dbReference>
<dbReference type="PROSITE" id="PS50022">
    <property type="entry name" value="FA58C_3"/>
    <property type="match status" value="1"/>
</dbReference>
<dbReference type="PANTHER" id="PTHR45713:SF6">
    <property type="entry name" value="F5_8 TYPE C DOMAIN-CONTAINING PROTEIN"/>
    <property type="match status" value="1"/>
</dbReference>
<reference evidence="10" key="1">
    <citation type="journal article" date="2020" name="Nat. Ecol. Evol.">
        <title>Deeply conserved synteny resolves early events in vertebrate evolution.</title>
        <authorList>
            <person name="Simakov O."/>
            <person name="Marletaz F."/>
            <person name="Yue J.X."/>
            <person name="O'Connell B."/>
            <person name="Jenkins J."/>
            <person name="Brandt A."/>
            <person name="Calef R."/>
            <person name="Tung C.H."/>
            <person name="Huang T.K."/>
            <person name="Schmutz J."/>
            <person name="Satoh N."/>
            <person name="Yu J.K."/>
            <person name="Putnam N.H."/>
            <person name="Green R.E."/>
            <person name="Rokhsar D.S."/>
        </authorList>
    </citation>
    <scope>NUCLEOTIDE SEQUENCE [LARGE SCALE GENOMIC DNA]</scope>
    <source>
        <strain evidence="10">S238N-H82</strain>
    </source>
</reference>
<dbReference type="GO" id="GO:0010185">
    <property type="term" value="P:regulation of cellular defense response"/>
    <property type="evidence" value="ECO:0007669"/>
    <property type="project" value="UniProtKB-ARBA"/>
</dbReference>
<dbReference type="Gene3D" id="2.60.120.260">
    <property type="entry name" value="Galactose-binding domain-like"/>
    <property type="match status" value="2"/>
</dbReference>
<evidence type="ECO:0000259" key="9">
    <source>
        <dbReference type="PROSITE" id="PS50022"/>
    </source>
</evidence>
<feature type="domain" description="F5/8 type C" evidence="9">
    <location>
        <begin position="260"/>
        <end position="420"/>
    </location>
</feature>
<dbReference type="OrthoDB" id="547680at2759"/>
<keyword evidence="7" id="KW-1015">Disulfide bond</keyword>
<dbReference type="Proteomes" id="UP000001554">
    <property type="component" value="Chromosome 3"/>
</dbReference>
<sequence length="421" mass="46997">MLVLTFLLHLSPLIWTSVREHGSSIYRRTVESVFRPEWFVHYVSRFRMGHKNRIQNTLLLVVHLLLLGREGSALTVQQAAELKTTLEDVKAKCDAARARVIQTSLALNTAAQAEIVQTPVPIPTGQPDVNLAQGKPAFQSSNFVPSTVAGLAVDGNTNGRWNARSCACTTSQPTPEWWVDLGQTYIINRVVIYNRWDCCRERLNPFNIHIGDSEQVTSNPKCGGDHRIALTEPSMSVSCPAMTGRYVGVRLPRTVHLTICEVQVFSNGEAPSPWSASSYHDSHLTPDRADINTREGDSGGAWAAVTNNLHQWLMRDLGEVKAVTGIITKGRDYSPDSIQPHNQFVTSYAISYGIENGDEQFYTDENDQTVVFTGNSDRDTAVRNDFRDYSGPDVLMARFVKIHPRTWNHWICMRAEIVTSG</sequence>
<dbReference type="SMART" id="SM00607">
    <property type="entry name" value="FTP"/>
    <property type="match status" value="1"/>
</dbReference>
<dbReference type="InterPro" id="IPR008979">
    <property type="entry name" value="Galactose-bd-like_sf"/>
</dbReference>
<dbReference type="GO" id="GO:0001868">
    <property type="term" value="P:regulation of complement activation, lectin pathway"/>
    <property type="evidence" value="ECO:0007669"/>
    <property type="project" value="UniProtKB-ARBA"/>
</dbReference>
<accession>A0A9J7MJK6</accession>